<dbReference type="InterPro" id="IPR003689">
    <property type="entry name" value="ZIP"/>
</dbReference>
<proteinExistence type="inferred from homology"/>
<evidence type="ECO:0000313" key="14">
    <source>
        <dbReference type="EMBL" id="KIE43879.1"/>
    </source>
</evidence>
<dbReference type="HAMAP" id="MF_00548">
    <property type="entry name" value="ZupT"/>
    <property type="match status" value="1"/>
</dbReference>
<feature type="transmembrane region" description="Helical" evidence="13">
    <location>
        <begin position="6"/>
        <end position="28"/>
    </location>
</feature>
<feature type="transmembrane region" description="Helical" evidence="13">
    <location>
        <begin position="73"/>
        <end position="94"/>
    </location>
</feature>
<evidence type="ECO:0000256" key="8">
    <source>
        <dbReference type="ARBA" id="ARBA00022906"/>
    </source>
</evidence>
<evidence type="ECO:0000256" key="6">
    <source>
        <dbReference type="ARBA" id="ARBA00022723"/>
    </source>
</evidence>
<keyword evidence="8 13" id="KW-0864">Zinc transport</keyword>
<evidence type="ECO:0000256" key="11">
    <source>
        <dbReference type="ARBA" id="ARBA00023065"/>
    </source>
</evidence>
<comment type="catalytic activity">
    <reaction evidence="13">
        <text>Zn(2+)(in) = Zn(2+)(out)</text>
        <dbReference type="Rhea" id="RHEA:29351"/>
        <dbReference type="ChEBI" id="CHEBI:29105"/>
    </reaction>
</comment>
<dbReference type="RefSeq" id="WP_039647749.1">
    <property type="nucleotide sequence ID" value="NZ_JXBL01000001.1"/>
</dbReference>
<dbReference type="PANTHER" id="PTHR11040">
    <property type="entry name" value="ZINC/IRON TRANSPORTER"/>
    <property type="match status" value="1"/>
</dbReference>
<organism evidence="14 15">
    <name type="scientific">Geobacter soli</name>
    <dbReference type="NCBI Taxonomy" id="1510391"/>
    <lineage>
        <taxon>Bacteria</taxon>
        <taxon>Pseudomonadati</taxon>
        <taxon>Thermodesulfobacteriota</taxon>
        <taxon>Desulfuromonadia</taxon>
        <taxon>Geobacterales</taxon>
        <taxon>Geobacteraceae</taxon>
        <taxon>Geobacter</taxon>
    </lineage>
</organism>
<dbReference type="Pfam" id="PF02535">
    <property type="entry name" value="Zip"/>
    <property type="match status" value="1"/>
</dbReference>
<protein>
    <recommendedName>
        <fullName evidence="13">Zinc transporter ZupT</fullName>
    </recommendedName>
</protein>
<dbReference type="GO" id="GO:0046872">
    <property type="term" value="F:metal ion binding"/>
    <property type="evidence" value="ECO:0007669"/>
    <property type="project" value="UniProtKB-KW"/>
</dbReference>
<dbReference type="Proteomes" id="UP000031433">
    <property type="component" value="Unassembled WGS sequence"/>
</dbReference>
<feature type="binding site" description="M1 metal binding site" evidence="13">
    <location>
        <position position="164"/>
    </location>
    <ligand>
        <name>Zn(2+)</name>
        <dbReference type="ChEBI" id="CHEBI:29105"/>
    </ligand>
</feature>
<evidence type="ECO:0000256" key="4">
    <source>
        <dbReference type="ARBA" id="ARBA00022475"/>
    </source>
</evidence>
<keyword evidence="15" id="KW-1185">Reference proteome</keyword>
<keyword evidence="12 13" id="KW-0472">Membrane</keyword>
<evidence type="ECO:0000313" key="15">
    <source>
        <dbReference type="Proteomes" id="UP000031433"/>
    </source>
</evidence>
<dbReference type="GO" id="GO:0005385">
    <property type="term" value="F:zinc ion transmembrane transporter activity"/>
    <property type="evidence" value="ECO:0007669"/>
    <property type="project" value="UniProtKB-UniRule"/>
</dbReference>
<feature type="binding site" description="M1 metal binding site" evidence="13">
    <location>
        <position position="189"/>
    </location>
    <ligand>
        <name>Zn(2+)</name>
        <dbReference type="ChEBI" id="CHEBI:29105"/>
    </ligand>
</feature>
<evidence type="ECO:0000256" key="5">
    <source>
        <dbReference type="ARBA" id="ARBA00022692"/>
    </source>
</evidence>
<comment type="subcellular location">
    <subcellularLocation>
        <location evidence="1 13">Cell membrane</location>
        <topology evidence="1 13">Multi-pass membrane protein</topology>
    </subcellularLocation>
</comment>
<feature type="binding site" description="M2 metal binding site" evidence="13">
    <location>
        <position position="222"/>
    </location>
    <ligand>
        <name>Fe(2+)</name>
        <dbReference type="ChEBI" id="CHEBI:29033"/>
    </ligand>
</feature>
<dbReference type="PANTHER" id="PTHR11040:SF205">
    <property type="entry name" value="ZINC TRANSPORTER ZUPT"/>
    <property type="match status" value="1"/>
</dbReference>
<keyword evidence="3 13" id="KW-0813">Transport</keyword>
<keyword evidence="5 13" id="KW-0812">Transmembrane</keyword>
<evidence type="ECO:0000256" key="12">
    <source>
        <dbReference type="ARBA" id="ARBA00023136"/>
    </source>
</evidence>
<feature type="binding site" description="M2 metal binding site" evidence="13">
    <location>
        <position position="164"/>
    </location>
    <ligand>
        <name>Fe(2+)</name>
        <dbReference type="ChEBI" id="CHEBI:29033"/>
    </ligand>
</feature>
<comment type="caution">
    <text evidence="14">The sequence shown here is derived from an EMBL/GenBank/DDBJ whole genome shotgun (WGS) entry which is preliminary data.</text>
</comment>
<evidence type="ECO:0000256" key="1">
    <source>
        <dbReference type="ARBA" id="ARBA00004651"/>
    </source>
</evidence>
<name>A0A0C1TSQ2_9BACT</name>
<dbReference type="InterPro" id="IPR023498">
    <property type="entry name" value="Zn_transptr_ZupT"/>
</dbReference>
<feature type="transmembrane region" description="Helical" evidence="13">
    <location>
        <begin position="149"/>
        <end position="172"/>
    </location>
</feature>
<evidence type="ECO:0000256" key="2">
    <source>
        <dbReference type="ARBA" id="ARBA00009703"/>
    </source>
</evidence>
<keyword evidence="9 13" id="KW-1133">Transmembrane helix</keyword>
<feature type="binding site" description="M2 metal binding site" evidence="13">
    <location>
        <position position="190"/>
    </location>
    <ligand>
        <name>Fe(2+)</name>
        <dbReference type="ChEBI" id="CHEBI:29033"/>
    </ligand>
</feature>
<comment type="function">
    <text evidence="13">Mediates zinc uptake. May also transport other divalent cations.</text>
</comment>
<keyword evidence="7 13" id="KW-0862">Zinc</keyword>
<feature type="transmembrane region" description="Helical" evidence="13">
    <location>
        <begin position="248"/>
        <end position="269"/>
    </location>
</feature>
<feature type="transmembrane region" description="Helical" evidence="13">
    <location>
        <begin position="211"/>
        <end position="236"/>
    </location>
</feature>
<comment type="similarity">
    <text evidence="2 13">Belongs to the ZIP transporter (TC 2.A.5) family. ZupT subfamily.</text>
</comment>
<dbReference type="GO" id="GO:0005886">
    <property type="term" value="C:plasma membrane"/>
    <property type="evidence" value="ECO:0007669"/>
    <property type="project" value="UniProtKB-SubCell"/>
</dbReference>
<keyword evidence="6" id="KW-0479">Metal-binding</keyword>
<gene>
    <name evidence="13" type="primary">zupT</name>
    <name evidence="14" type="ORF">SE37_15235</name>
</gene>
<evidence type="ECO:0000256" key="9">
    <source>
        <dbReference type="ARBA" id="ARBA00022989"/>
    </source>
</evidence>
<keyword evidence="11 13" id="KW-0406">Ion transport</keyword>
<evidence type="ECO:0000256" key="3">
    <source>
        <dbReference type="ARBA" id="ARBA00022448"/>
    </source>
</evidence>
<dbReference type="NCBIfam" id="NF003243">
    <property type="entry name" value="PRK04201.1"/>
    <property type="match status" value="1"/>
</dbReference>
<accession>A0A0C1TSQ2</accession>
<keyword evidence="4 13" id="KW-1003">Cell membrane</keyword>
<feature type="transmembrane region" description="Helical" evidence="13">
    <location>
        <begin position="281"/>
        <end position="299"/>
    </location>
</feature>
<feature type="binding site" description="M1 metal binding site" evidence="13">
    <location>
        <position position="193"/>
    </location>
    <ligand>
        <name>Zn(2+)</name>
        <dbReference type="ChEBI" id="CHEBI:29105"/>
    </ligand>
</feature>
<feature type="binding site" description="M2 metal binding site" evidence="13">
    <location>
        <position position="161"/>
    </location>
    <ligand>
        <name>Fe(2+)</name>
        <dbReference type="ChEBI" id="CHEBI:29033"/>
    </ligand>
</feature>
<evidence type="ECO:0000256" key="7">
    <source>
        <dbReference type="ARBA" id="ARBA00022833"/>
    </source>
</evidence>
<evidence type="ECO:0000256" key="10">
    <source>
        <dbReference type="ARBA" id="ARBA00023004"/>
    </source>
</evidence>
<reference evidence="14 15" key="1">
    <citation type="submission" date="2015-01" db="EMBL/GenBank/DDBJ databases">
        <title>Genome sequence of the anaerobic bacterium Geobacter soli GSS01, a dissimilatory Fe(III) reducer from soil.</title>
        <authorList>
            <person name="Yang G."/>
            <person name="Zhou S."/>
        </authorList>
    </citation>
    <scope>NUCLEOTIDE SEQUENCE [LARGE SCALE GENOMIC DNA]</scope>
    <source>
        <strain evidence="14 15">GSS01</strain>
    </source>
</reference>
<sequence length="300" mass="31277">MNPVLLALGLTLFAGMATGIGSAIAFFAKRTSYRFLSVATGFSAGVMVYVSFVEILPKGLDSLVRSCGEPWGHWLNAASFFGGMLCIGLIDAVIPAAKNPHEIHADHEIAPLHDRSAPFPDFDSLAADPRCAPTGTHDHRPPQRHLLRMGLFTALAITIHNFPEGMATFLAALENPRVGAAIAVAVALHNIPEGVSVSVPIFYATGNRRKAFALSLLSGMAEPAGAAVGYLALLLYSGGGSGTIPDQVTGALFGGVAGIMVYISLDELLPASRAYGKGHDSLLGLVGGMAVMALSLLLMK</sequence>
<keyword evidence="10" id="KW-0408">Iron</keyword>
<feature type="transmembrane region" description="Helical" evidence="13">
    <location>
        <begin position="178"/>
        <end position="204"/>
    </location>
</feature>
<evidence type="ECO:0000256" key="13">
    <source>
        <dbReference type="HAMAP-Rule" id="MF_00548"/>
    </source>
</evidence>
<feature type="binding site" description="M2 metal binding site" evidence="13">
    <location>
        <position position="193"/>
    </location>
    <ligand>
        <name>Fe(2+)</name>
        <dbReference type="ChEBI" id="CHEBI:29033"/>
    </ligand>
</feature>
<dbReference type="EMBL" id="JXBL01000001">
    <property type="protein sequence ID" value="KIE43879.1"/>
    <property type="molecule type" value="Genomic_DNA"/>
</dbReference>
<feature type="transmembrane region" description="Helical" evidence="13">
    <location>
        <begin position="35"/>
        <end position="53"/>
    </location>
</feature>
<dbReference type="AlphaFoldDB" id="A0A0C1TSQ2"/>